<evidence type="ECO:0000256" key="8">
    <source>
        <dbReference type="SAM" id="MobiDB-lite"/>
    </source>
</evidence>
<comment type="domain">
    <text evidence="7">The transmembrane domain is a dimerization domain.</text>
</comment>
<dbReference type="InterPro" id="IPR029024">
    <property type="entry name" value="TerB-like"/>
</dbReference>
<dbReference type="Gene3D" id="1.10.3680.10">
    <property type="entry name" value="TerB-like"/>
    <property type="match status" value="1"/>
</dbReference>
<comment type="caution">
    <text evidence="11">The sequence shown here is derived from an EMBL/GenBank/DDBJ whole genome shotgun (WGS) entry which is preliminary data.</text>
</comment>
<comment type="subcellular location">
    <subcellularLocation>
        <location evidence="7">Cell inner membrane</location>
        <topology evidence="7">Single-pass type III membrane protein</topology>
    </subcellularLocation>
</comment>
<dbReference type="CDD" id="cd07316">
    <property type="entry name" value="terB_like_DjlA"/>
    <property type="match status" value="1"/>
</dbReference>
<keyword evidence="4 7" id="KW-1133">Transmembrane helix</keyword>
<evidence type="ECO:0000313" key="11">
    <source>
        <dbReference type="EMBL" id="KFZ30373.1"/>
    </source>
</evidence>
<feature type="compositionally biased region" description="Basic and acidic residues" evidence="8">
    <location>
        <begin position="239"/>
        <end position="248"/>
    </location>
</feature>
<name>A0A094L6N2_9GAMM</name>
<dbReference type="NCBIfam" id="NF006948">
    <property type="entry name" value="PRK09430.1"/>
    <property type="match status" value="1"/>
</dbReference>
<dbReference type="AlphaFoldDB" id="A0A094L6N2"/>
<feature type="topological domain" description="Cytoplasmic" evidence="7">
    <location>
        <begin position="31"/>
        <end position="267"/>
    </location>
</feature>
<keyword evidence="1 7" id="KW-1003">Cell membrane</keyword>
<feature type="region of interest" description="Disordered" evidence="8">
    <location>
        <begin position="226"/>
        <end position="248"/>
    </location>
</feature>
<keyword evidence="2 7" id="KW-0997">Cell inner membrane</keyword>
<evidence type="ECO:0000256" key="7">
    <source>
        <dbReference type="HAMAP-Rule" id="MF_01153"/>
    </source>
</evidence>
<protein>
    <recommendedName>
        <fullName evidence="7">Co-chaperone protein DjlA</fullName>
    </recommendedName>
</protein>
<dbReference type="Pfam" id="PF00226">
    <property type="entry name" value="DnaJ"/>
    <property type="match status" value="1"/>
</dbReference>
<dbReference type="PROSITE" id="PS50076">
    <property type="entry name" value="DNAJ_2"/>
    <property type="match status" value="1"/>
</dbReference>
<comment type="subunit">
    <text evidence="7">Homodimer.</text>
</comment>
<feature type="topological domain" description="Periplasmic" evidence="7">
    <location>
        <begin position="1"/>
        <end position="6"/>
    </location>
</feature>
<dbReference type="InterPro" id="IPR050817">
    <property type="entry name" value="DjlA_DnaK_co-chaperone"/>
</dbReference>
<evidence type="ECO:0000256" key="1">
    <source>
        <dbReference type="ARBA" id="ARBA00022475"/>
    </source>
</evidence>
<dbReference type="SMART" id="SM00271">
    <property type="entry name" value="DnaJ"/>
    <property type="match status" value="1"/>
</dbReference>
<dbReference type="InterPro" id="IPR007791">
    <property type="entry name" value="DjlA_N"/>
</dbReference>
<comment type="function">
    <text evidence="7">Regulatory DnaK co-chaperone. Direct interaction between DnaK and DjlA is needed for the induction of the wcaABCDE operon, involved in the synthesis of a colanic acid polysaccharide capsule, possibly through activation of the RcsB/RcsC phosphotransfer signaling pathway. The colanic acid capsule may help the bacterium survive conditions outside the host.</text>
</comment>
<dbReference type="InterPro" id="IPR036869">
    <property type="entry name" value="J_dom_sf"/>
</dbReference>
<keyword evidence="5 7" id="KW-0472">Membrane</keyword>
<evidence type="ECO:0000256" key="2">
    <source>
        <dbReference type="ARBA" id="ARBA00022519"/>
    </source>
</evidence>
<sequence>MMIWGKVLGALFGFLMLRIPGIFIGLLIGHWFDHALKHAAGGPGTQGGHQQQFSTTLFAVLGHLAKAKGRVTEQDIGYVQALMSHLRLSGEGLAQAQEAFRDGKRSDYPLTERVQKFRRQFAWRRDILQFFIEQVLVVALHDGQLDKAEYDVLLQITRALGFNRAQLDNWLRMAQAGQRFRGGAHSGGSAADQASQLDNAYAVLGVERSASASEVKKAYRKLMSKHHPDKLAAQGLPPEMRESAQKKAQEIQAAYELIKNQLDTQTT</sequence>
<evidence type="ECO:0000313" key="12">
    <source>
        <dbReference type="Proteomes" id="UP000054363"/>
    </source>
</evidence>
<organism evidence="11 12">
    <name type="scientific">Pseudidiomarina salinarum</name>
    <dbReference type="NCBI Taxonomy" id="435908"/>
    <lineage>
        <taxon>Bacteria</taxon>
        <taxon>Pseudomonadati</taxon>
        <taxon>Pseudomonadota</taxon>
        <taxon>Gammaproteobacteria</taxon>
        <taxon>Alteromonadales</taxon>
        <taxon>Idiomarinaceae</taxon>
        <taxon>Pseudidiomarina</taxon>
    </lineage>
</organism>
<evidence type="ECO:0000256" key="4">
    <source>
        <dbReference type="ARBA" id="ARBA00022989"/>
    </source>
</evidence>
<dbReference type="HAMAP" id="MF_01153">
    <property type="entry name" value="DjlA"/>
    <property type="match status" value="1"/>
</dbReference>
<evidence type="ECO:0000256" key="3">
    <source>
        <dbReference type="ARBA" id="ARBA00022692"/>
    </source>
</evidence>
<dbReference type="Pfam" id="PF05099">
    <property type="entry name" value="TerB"/>
    <property type="match status" value="1"/>
</dbReference>
<dbReference type="InterPro" id="IPR001623">
    <property type="entry name" value="DnaJ_domain"/>
</dbReference>
<evidence type="ECO:0000256" key="9">
    <source>
        <dbReference type="SAM" id="Phobius"/>
    </source>
</evidence>
<dbReference type="eggNOG" id="COG1076">
    <property type="taxonomic scope" value="Bacteria"/>
</dbReference>
<dbReference type="GO" id="GO:0051087">
    <property type="term" value="F:protein-folding chaperone binding"/>
    <property type="evidence" value="ECO:0007669"/>
    <property type="project" value="InterPro"/>
</dbReference>
<evidence type="ECO:0000256" key="5">
    <source>
        <dbReference type="ARBA" id="ARBA00023136"/>
    </source>
</evidence>
<dbReference type="SUPFAM" id="SSF46565">
    <property type="entry name" value="Chaperone J-domain"/>
    <property type="match status" value="1"/>
</dbReference>
<dbReference type="PANTHER" id="PTHR24074">
    <property type="entry name" value="CO-CHAPERONE PROTEIN DJLA"/>
    <property type="match status" value="1"/>
</dbReference>
<evidence type="ECO:0000256" key="6">
    <source>
        <dbReference type="ARBA" id="ARBA00023186"/>
    </source>
</evidence>
<keyword evidence="6 7" id="KW-0143">Chaperone</keyword>
<reference evidence="11 12" key="1">
    <citation type="submission" date="2014-06" db="EMBL/GenBank/DDBJ databases">
        <title>The draft genome sequence of Idiomarina salinarum ISL-52.</title>
        <authorList>
            <person name="Du J."/>
            <person name="Shao Z."/>
        </authorList>
    </citation>
    <scope>NUCLEOTIDE SEQUENCE [LARGE SCALE GENOMIC DNA]</scope>
    <source>
        <strain evidence="11 12">ISL-52</strain>
    </source>
</reference>
<dbReference type="EMBL" id="JPER01000005">
    <property type="protein sequence ID" value="KFZ30373.1"/>
    <property type="molecule type" value="Genomic_DNA"/>
</dbReference>
<gene>
    <name evidence="7" type="primary">djlA</name>
    <name evidence="11" type="ORF">IDSA_09915</name>
</gene>
<keyword evidence="12" id="KW-1185">Reference proteome</keyword>
<dbReference type="Gene3D" id="1.10.287.110">
    <property type="entry name" value="DnaJ domain"/>
    <property type="match status" value="1"/>
</dbReference>
<dbReference type="CDD" id="cd06257">
    <property type="entry name" value="DnaJ"/>
    <property type="match status" value="1"/>
</dbReference>
<proteinExistence type="inferred from homology"/>
<accession>A0A094L6N2</accession>
<dbReference type="STRING" id="435908.IDSA_09915"/>
<dbReference type="Proteomes" id="UP000054363">
    <property type="component" value="Unassembled WGS sequence"/>
</dbReference>
<keyword evidence="3 7" id="KW-0812">Transmembrane</keyword>
<feature type="domain" description="J" evidence="10">
    <location>
        <begin position="199"/>
        <end position="263"/>
    </location>
</feature>
<evidence type="ECO:0000259" key="10">
    <source>
        <dbReference type="PROSITE" id="PS50076"/>
    </source>
</evidence>
<dbReference type="InterPro" id="IPR023749">
    <property type="entry name" value="DjlA"/>
</dbReference>
<feature type="transmembrane region" description="Helical" evidence="9">
    <location>
        <begin position="7"/>
        <end position="32"/>
    </location>
</feature>
<dbReference type="PRINTS" id="PR00625">
    <property type="entry name" value="JDOMAIN"/>
</dbReference>
<dbReference type="OrthoDB" id="9782583at2"/>
<dbReference type="GO" id="GO:0005886">
    <property type="term" value="C:plasma membrane"/>
    <property type="evidence" value="ECO:0007669"/>
    <property type="project" value="UniProtKB-SubCell"/>
</dbReference>